<evidence type="ECO:0000256" key="1">
    <source>
        <dbReference type="ARBA" id="ARBA00022763"/>
    </source>
</evidence>
<comment type="caution">
    <text evidence="3">The sequence shown here is derived from an EMBL/GenBank/DDBJ whole genome shotgun (WGS) entry which is preliminary data.</text>
</comment>
<dbReference type="InterPro" id="IPR036217">
    <property type="entry name" value="MethylDNA_cys_MeTrfase_DNAb"/>
</dbReference>
<dbReference type="InParanoid" id="A0A420XMK2"/>
<reference evidence="3 4" key="1">
    <citation type="submission" date="2018-10" db="EMBL/GenBank/DDBJ databases">
        <title>Genomic Encyclopedia of Archaeal and Bacterial Type Strains, Phase II (KMG-II): from individual species to whole genera.</title>
        <authorList>
            <person name="Goeker M."/>
        </authorList>
    </citation>
    <scope>NUCLEOTIDE SEQUENCE [LARGE SCALE GENOMIC DNA]</scope>
    <source>
        <strain evidence="3 4">RP-AC37</strain>
    </source>
</reference>
<dbReference type="InterPro" id="IPR014048">
    <property type="entry name" value="MethylDNA_cys_MeTrfase_DNA-bd"/>
</dbReference>
<sequence length="96" mass="10404">MDPTPFAERVLELVERVPAGSVTTYGDLAEMLGEGGPRGVGAVMARWGGGVPWWRVIRSDGRPPAHKSDEAVRRLVAEGVPLAGERVDLSRARWRG</sequence>
<dbReference type="PANTHER" id="PTHR42942:SF1">
    <property type="entry name" value="ALKYLTRANSFERASE-LIKE PROTEIN 1"/>
    <property type="match status" value="1"/>
</dbReference>
<dbReference type="EMBL" id="RBWV01000013">
    <property type="protein sequence ID" value="RKS72508.1"/>
    <property type="molecule type" value="Genomic_DNA"/>
</dbReference>
<accession>A0A420XMK2</accession>
<dbReference type="GO" id="GO:0003824">
    <property type="term" value="F:catalytic activity"/>
    <property type="evidence" value="ECO:0007669"/>
    <property type="project" value="InterPro"/>
</dbReference>
<evidence type="ECO:0000259" key="2">
    <source>
        <dbReference type="Pfam" id="PF01035"/>
    </source>
</evidence>
<gene>
    <name evidence="3" type="ORF">CLV35_2753</name>
</gene>
<dbReference type="SUPFAM" id="SSF46767">
    <property type="entry name" value="Methylated DNA-protein cysteine methyltransferase, C-terminal domain"/>
    <property type="match status" value="1"/>
</dbReference>
<name>A0A420XMK2_9ACTN</name>
<dbReference type="Proteomes" id="UP000281955">
    <property type="component" value="Unassembled WGS sequence"/>
</dbReference>
<dbReference type="GO" id="GO:0006281">
    <property type="term" value="P:DNA repair"/>
    <property type="evidence" value="ECO:0007669"/>
    <property type="project" value="InterPro"/>
</dbReference>
<feature type="domain" description="Methylated-DNA-[protein]-cysteine S-methyltransferase DNA binding" evidence="2">
    <location>
        <begin position="5"/>
        <end position="78"/>
    </location>
</feature>
<dbReference type="RefSeq" id="WP_121194046.1">
    <property type="nucleotide sequence ID" value="NZ_RBWV01000013.1"/>
</dbReference>
<protein>
    <submittedName>
        <fullName evidence="3">Alkylated DNA nucleotide flippase Atl1</fullName>
    </submittedName>
</protein>
<evidence type="ECO:0000313" key="3">
    <source>
        <dbReference type="EMBL" id="RKS72508.1"/>
    </source>
</evidence>
<proteinExistence type="predicted"/>
<dbReference type="Pfam" id="PF01035">
    <property type="entry name" value="DNA_binding_1"/>
    <property type="match status" value="1"/>
</dbReference>
<dbReference type="Gene3D" id="1.10.10.10">
    <property type="entry name" value="Winged helix-like DNA-binding domain superfamily/Winged helix DNA-binding domain"/>
    <property type="match status" value="1"/>
</dbReference>
<dbReference type="InterPro" id="IPR036388">
    <property type="entry name" value="WH-like_DNA-bd_sf"/>
</dbReference>
<dbReference type="PANTHER" id="PTHR42942">
    <property type="entry name" value="6-O-METHYLGUANINE DNA METHYLTRANSFERASE"/>
    <property type="match status" value="1"/>
</dbReference>
<organism evidence="3 4">
    <name type="scientific">Motilibacter peucedani</name>
    <dbReference type="NCBI Taxonomy" id="598650"/>
    <lineage>
        <taxon>Bacteria</taxon>
        <taxon>Bacillati</taxon>
        <taxon>Actinomycetota</taxon>
        <taxon>Actinomycetes</taxon>
        <taxon>Motilibacterales</taxon>
        <taxon>Motilibacteraceae</taxon>
        <taxon>Motilibacter</taxon>
    </lineage>
</organism>
<evidence type="ECO:0000313" key="4">
    <source>
        <dbReference type="Proteomes" id="UP000281955"/>
    </source>
</evidence>
<dbReference type="AlphaFoldDB" id="A0A420XMK2"/>
<keyword evidence="1" id="KW-0227">DNA damage</keyword>
<dbReference type="InterPro" id="IPR052520">
    <property type="entry name" value="ATL_DNA_repair"/>
</dbReference>
<keyword evidence="4" id="KW-1185">Reference proteome</keyword>
<dbReference type="CDD" id="cd06445">
    <property type="entry name" value="ATase"/>
    <property type="match status" value="1"/>
</dbReference>
<dbReference type="OrthoDB" id="9132167at2"/>
<dbReference type="FunCoup" id="A0A420XMK2">
    <property type="interactions" value="4"/>
</dbReference>